<feature type="signal peptide" evidence="4">
    <location>
        <begin position="1"/>
        <end position="25"/>
    </location>
</feature>
<evidence type="ECO:0000313" key="7">
    <source>
        <dbReference type="EMBL" id="MER9407927.1"/>
    </source>
</evidence>
<protein>
    <submittedName>
        <fullName evidence="7">Polysaccharide biosynthesis/export family protein</fullName>
    </submittedName>
</protein>
<name>A0ABV1Z763_9HYPH</name>
<dbReference type="RefSeq" id="WP_352561915.1">
    <property type="nucleotide sequence ID" value="NZ_JAMYQB010000031.1"/>
</dbReference>
<evidence type="ECO:0000256" key="2">
    <source>
        <dbReference type="SAM" id="Coils"/>
    </source>
</evidence>
<dbReference type="PANTHER" id="PTHR33619">
    <property type="entry name" value="POLYSACCHARIDE EXPORT PROTEIN GFCE-RELATED"/>
    <property type="match status" value="1"/>
</dbReference>
<dbReference type="Pfam" id="PF25994">
    <property type="entry name" value="HH_AprE"/>
    <property type="match status" value="1"/>
</dbReference>
<organism evidence="7 8">
    <name type="scientific">Mesorhizobium caraganae</name>
    <dbReference type="NCBI Taxonomy" id="483206"/>
    <lineage>
        <taxon>Bacteria</taxon>
        <taxon>Pseudomonadati</taxon>
        <taxon>Pseudomonadota</taxon>
        <taxon>Alphaproteobacteria</taxon>
        <taxon>Hyphomicrobiales</taxon>
        <taxon>Phyllobacteriaceae</taxon>
        <taxon>Mesorhizobium</taxon>
    </lineage>
</organism>
<dbReference type="PROSITE" id="PS51257">
    <property type="entry name" value="PROKAR_LIPOPROTEIN"/>
    <property type="match status" value="1"/>
</dbReference>
<keyword evidence="2" id="KW-0175">Coiled coil</keyword>
<proteinExistence type="predicted"/>
<feature type="coiled-coil region" evidence="2">
    <location>
        <begin position="224"/>
        <end position="265"/>
    </location>
</feature>
<dbReference type="EMBL" id="JAMYQB010000031">
    <property type="protein sequence ID" value="MER9407927.1"/>
    <property type="molecule type" value="Genomic_DNA"/>
</dbReference>
<feature type="compositionally biased region" description="Polar residues" evidence="3">
    <location>
        <begin position="427"/>
        <end position="437"/>
    </location>
</feature>
<dbReference type="InterPro" id="IPR058781">
    <property type="entry name" value="HH_AprE-like"/>
</dbReference>
<evidence type="ECO:0000313" key="8">
    <source>
        <dbReference type="Proteomes" id="UP001433071"/>
    </source>
</evidence>
<keyword evidence="8" id="KW-1185">Reference proteome</keyword>
<gene>
    <name evidence="7" type="ORF">NKI36_28345</name>
</gene>
<dbReference type="Gene3D" id="3.30.1950.10">
    <property type="entry name" value="wza like domain"/>
    <property type="match status" value="1"/>
</dbReference>
<keyword evidence="1 4" id="KW-0732">Signal</keyword>
<evidence type="ECO:0000256" key="1">
    <source>
        <dbReference type="ARBA" id="ARBA00022729"/>
    </source>
</evidence>
<dbReference type="PANTHER" id="PTHR33619:SF3">
    <property type="entry name" value="POLYSACCHARIDE EXPORT PROTEIN GFCE-RELATED"/>
    <property type="match status" value="1"/>
</dbReference>
<dbReference type="InterPro" id="IPR003715">
    <property type="entry name" value="Poly_export_N"/>
</dbReference>
<evidence type="ECO:0000256" key="3">
    <source>
        <dbReference type="SAM" id="MobiDB-lite"/>
    </source>
</evidence>
<dbReference type="Pfam" id="PF02563">
    <property type="entry name" value="Poly_export"/>
    <property type="match status" value="1"/>
</dbReference>
<sequence>MQKWLSTAAGISLAAAAACPLPASAAEYLLGPQDKVRLKVYEWRASRDVIFEWAALNDSFTVGADGTLFLPFVGQIRAEGTAPGTLARAIGDRLMQQMGLGRQPDVAVEIAQYRPFYVVGNVKQSGEFPYRPGLTVLQALGVAGGLPMREDDVSRLGREFITGQGDVGLLALSNVSLLARKARLQSELAGSDGIAFPSELRDRASNETVALAMDQERKIFAIRKDALATQLRSLRELKDFLQQELTSLEQQLAFHDKQIELIQKELAGVSKLVQKGLAVAPRELALEGTVAQMQSERLAAETSMLRVRQEMSKTDIEILNLSNQRSSEVAEGLRETQQQLNEVTSKSDTAVQLLQETQVAVPALLALRQNAARAKPIFTIVRPKDGGTEELAAQETTLVEPGDTVKVEIPLPQSGLDSLPAADASVQAETTAVGTTN</sequence>
<feature type="chain" id="PRO_5046986496" evidence="4">
    <location>
        <begin position="26"/>
        <end position="437"/>
    </location>
</feature>
<dbReference type="Proteomes" id="UP001433071">
    <property type="component" value="Unassembled WGS sequence"/>
</dbReference>
<comment type="caution">
    <text evidence="7">The sequence shown here is derived from an EMBL/GenBank/DDBJ whole genome shotgun (WGS) entry which is preliminary data.</text>
</comment>
<evidence type="ECO:0000256" key="4">
    <source>
        <dbReference type="SAM" id="SignalP"/>
    </source>
</evidence>
<feature type="domain" description="AprE-like long alpha-helical hairpin" evidence="6">
    <location>
        <begin position="170"/>
        <end position="350"/>
    </location>
</feature>
<feature type="domain" description="Polysaccharide export protein N-terminal" evidence="5">
    <location>
        <begin position="23"/>
        <end position="110"/>
    </location>
</feature>
<evidence type="ECO:0000259" key="5">
    <source>
        <dbReference type="Pfam" id="PF02563"/>
    </source>
</evidence>
<feature type="region of interest" description="Disordered" evidence="3">
    <location>
        <begin position="416"/>
        <end position="437"/>
    </location>
</feature>
<reference evidence="7 8" key="1">
    <citation type="journal article" date="2024" name="Proc. Natl. Acad. Sci. U.S.A.">
        <title>The evolutionary genomics of adaptation to stress in wild rhizobium bacteria.</title>
        <authorList>
            <person name="Kehlet-Delgado H."/>
            <person name="Montoya A.P."/>
            <person name="Jensen K.T."/>
            <person name="Wendlandt C.E."/>
            <person name="Dexheimer C."/>
            <person name="Roberts M."/>
            <person name="Torres Martinez L."/>
            <person name="Friesen M.L."/>
            <person name="Griffitts J.S."/>
            <person name="Porter S.S."/>
        </authorList>
    </citation>
    <scope>NUCLEOTIDE SEQUENCE [LARGE SCALE GENOMIC DNA]</scope>
    <source>
        <strain evidence="7 8">M0641</strain>
    </source>
</reference>
<dbReference type="InterPro" id="IPR049712">
    <property type="entry name" value="Poly_export"/>
</dbReference>
<accession>A0ABV1Z763</accession>
<evidence type="ECO:0000259" key="6">
    <source>
        <dbReference type="Pfam" id="PF25994"/>
    </source>
</evidence>